<reference evidence="2 3" key="1">
    <citation type="submission" date="2021-01" db="EMBL/GenBank/DDBJ databases">
        <title>Genomic Encyclopedia of Type Strains, Phase IV (KMG-IV): sequencing the most valuable type-strain genomes for metagenomic binning, comparative biology and taxonomic classification.</title>
        <authorList>
            <person name="Goeker M."/>
        </authorList>
    </citation>
    <scope>NUCLEOTIDE SEQUENCE [LARGE SCALE GENOMIC DNA]</scope>
    <source>
        <strain evidence="2 3">DSM 103394</strain>
    </source>
</reference>
<feature type="region of interest" description="Disordered" evidence="1">
    <location>
        <begin position="196"/>
        <end position="243"/>
    </location>
</feature>
<keyword evidence="3" id="KW-1185">Reference proteome</keyword>
<sequence>VAGASENPYHGQPNVAGASENPYHGQPNVAGASENPYHGQPNVAGAYQPQHFVPISPVLPGSGLPCPYPHYPVFPYGFDPNQPHPGFVSPEYEDDEYDNIPHENVENAAYPNVPHAPQFTAPAFAAPYPPVPCFPCYYPVSPVLPGSGFHPQVMGAQANMPAGENMPNEPFVGGVEDDDCGCGPKHPPFGYPGVQPHFGWPAGPQNAPYGVSPANYPNQPGVSPEQYQPQSNEMFNRPEEDDS</sequence>
<evidence type="ECO:0000313" key="3">
    <source>
        <dbReference type="Proteomes" id="UP000674416"/>
    </source>
</evidence>
<name>A0ABS4CTN6_9BACI</name>
<evidence type="ECO:0008006" key="4">
    <source>
        <dbReference type="Google" id="ProtNLM"/>
    </source>
</evidence>
<feature type="non-terminal residue" evidence="2">
    <location>
        <position position="1"/>
    </location>
</feature>
<feature type="compositionally biased region" description="Polar residues" evidence="1">
    <location>
        <begin position="215"/>
        <end position="234"/>
    </location>
</feature>
<comment type="caution">
    <text evidence="2">The sequence shown here is derived from an EMBL/GenBank/DDBJ whole genome shotgun (WGS) entry which is preliminary data.</text>
</comment>
<dbReference type="EMBL" id="JAFDST010000001">
    <property type="protein sequence ID" value="MBP1080949.1"/>
    <property type="molecule type" value="Genomic_DNA"/>
</dbReference>
<gene>
    <name evidence="2" type="ORF">JOC74_001437</name>
</gene>
<evidence type="ECO:0000313" key="2">
    <source>
        <dbReference type="EMBL" id="MBP1080949.1"/>
    </source>
</evidence>
<feature type="region of interest" description="Disordered" evidence="1">
    <location>
        <begin position="1"/>
        <end position="44"/>
    </location>
</feature>
<evidence type="ECO:0000256" key="1">
    <source>
        <dbReference type="SAM" id="MobiDB-lite"/>
    </source>
</evidence>
<protein>
    <recommendedName>
        <fullName evidence="4">Spore coat protein</fullName>
    </recommendedName>
</protein>
<organism evidence="2 3">
    <name type="scientific">Bacillus capparidis</name>
    <dbReference type="NCBI Taxonomy" id="1840411"/>
    <lineage>
        <taxon>Bacteria</taxon>
        <taxon>Bacillati</taxon>
        <taxon>Bacillota</taxon>
        <taxon>Bacilli</taxon>
        <taxon>Bacillales</taxon>
        <taxon>Bacillaceae</taxon>
        <taxon>Bacillus</taxon>
    </lineage>
</organism>
<accession>A0ABS4CTN6</accession>
<dbReference type="Proteomes" id="UP000674416">
    <property type="component" value="Unassembled WGS sequence"/>
</dbReference>
<proteinExistence type="predicted"/>